<evidence type="ECO:0000313" key="3">
    <source>
        <dbReference type="Proteomes" id="UP001597196"/>
    </source>
</evidence>
<sequence>MGGFVGWLNGANQNIQAVADAIQALVVILSIGFGAIRYFQGKRSKARLALIQMLNLLDEFPLLVNDAERFKYKESQSQHGDDRLGQAQEPNWADMVEDVKRFREEFRTILNELWSTLDASQVFFHRTDTETLTVLNNSTNVMQALSVLISDLTEGSYDHLQNQKELVRTYLTQFAEALCSLAAKKKVFQTSAEGAQYYPVLSDYSKWFAIVADEVTKAFATDAKLQKLSLSKLYTEYAKRQEADLSQAQRFSSFRIQQYAVYHPTNNITATSFAALTTGQRRAIYGDVFRDQVKRQFLTNKTAPYKVERSEYTLPDGPDKGKTVYPFMLVRPER</sequence>
<gene>
    <name evidence="2" type="ORF">ACFQ4P_01010</name>
</gene>
<reference evidence="3" key="1">
    <citation type="journal article" date="2019" name="Int. J. Syst. Evol. Microbiol.">
        <title>The Global Catalogue of Microorganisms (GCM) 10K type strain sequencing project: providing services to taxonomists for standard genome sequencing and annotation.</title>
        <authorList>
            <consortium name="The Broad Institute Genomics Platform"/>
            <consortium name="The Broad Institute Genome Sequencing Center for Infectious Disease"/>
            <person name="Wu L."/>
            <person name="Ma J."/>
        </authorList>
    </citation>
    <scope>NUCLEOTIDE SEQUENCE [LARGE SCALE GENOMIC DNA]</scope>
    <source>
        <strain evidence="3">CCM 8980</strain>
    </source>
</reference>
<organism evidence="2 3">
    <name type="scientific">Lacticaseibacillus mingshuiensis</name>
    <dbReference type="NCBI Taxonomy" id="2799574"/>
    <lineage>
        <taxon>Bacteria</taxon>
        <taxon>Bacillati</taxon>
        <taxon>Bacillota</taxon>
        <taxon>Bacilli</taxon>
        <taxon>Lactobacillales</taxon>
        <taxon>Lactobacillaceae</taxon>
        <taxon>Lacticaseibacillus</taxon>
    </lineage>
</organism>
<dbReference type="Proteomes" id="UP001597196">
    <property type="component" value="Unassembled WGS sequence"/>
</dbReference>
<comment type="caution">
    <text evidence="2">The sequence shown here is derived from an EMBL/GenBank/DDBJ whole genome shotgun (WGS) entry which is preliminary data.</text>
</comment>
<keyword evidence="3" id="KW-1185">Reference proteome</keyword>
<dbReference type="EMBL" id="JBHTOC010000001">
    <property type="protein sequence ID" value="MFD1428826.1"/>
    <property type="molecule type" value="Genomic_DNA"/>
</dbReference>
<protein>
    <submittedName>
        <fullName evidence="2">Uncharacterized protein</fullName>
    </submittedName>
</protein>
<keyword evidence="1" id="KW-0472">Membrane</keyword>
<feature type="transmembrane region" description="Helical" evidence="1">
    <location>
        <begin position="21"/>
        <end position="39"/>
    </location>
</feature>
<keyword evidence="1" id="KW-1133">Transmembrane helix</keyword>
<evidence type="ECO:0000256" key="1">
    <source>
        <dbReference type="SAM" id="Phobius"/>
    </source>
</evidence>
<proteinExistence type="predicted"/>
<dbReference type="RefSeq" id="WP_203625876.1">
    <property type="nucleotide sequence ID" value="NZ_BOLQ01000001.1"/>
</dbReference>
<evidence type="ECO:0000313" key="2">
    <source>
        <dbReference type="EMBL" id="MFD1428826.1"/>
    </source>
</evidence>
<accession>A0ABW4CFE3</accession>
<keyword evidence="1" id="KW-0812">Transmembrane</keyword>
<name>A0ABW4CFE3_9LACO</name>